<dbReference type="GO" id="GO:0000976">
    <property type="term" value="F:transcription cis-regulatory region binding"/>
    <property type="evidence" value="ECO:0007669"/>
    <property type="project" value="TreeGrafter"/>
</dbReference>
<feature type="domain" description="HTH lysR-type" evidence="5">
    <location>
        <begin position="8"/>
        <end position="58"/>
    </location>
</feature>
<comment type="similarity">
    <text evidence="1">Belongs to the LysR transcriptional regulatory family.</text>
</comment>
<dbReference type="SUPFAM" id="SSF53850">
    <property type="entry name" value="Periplasmic binding protein-like II"/>
    <property type="match status" value="1"/>
</dbReference>
<evidence type="ECO:0000259" key="5">
    <source>
        <dbReference type="PROSITE" id="PS50931"/>
    </source>
</evidence>
<dbReference type="PRINTS" id="PR00039">
    <property type="entry name" value="HTHLYSR"/>
</dbReference>
<keyword evidence="3" id="KW-0238">DNA-binding</keyword>
<evidence type="ECO:0000256" key="1">
    <source>
        <dbReference type="ARBA" id="ARBA00009437"/>
    </source>
</evidence>
<dbReference type="InterPro" id="IPR005119">
    <property type="entry name" value="LysR_subst-bd"/>
</dbReference>
<name>A0A564TXE2_9FIRM</name>
<dbReference type="PANTHER" id="PTHR30126">
    <property type="entry name" value="HTH-TYPE TRANSCRIPTIONAL REGULATOR"/>
    <property type="match status" value="1"/>
</dbReference>
<dbReference type="InterPro" id="IPR036388">
    <property type="entry name" value="WH-like_DNA-bd_sf"/>
</dbReference>
<dbReference type="Pfam" id="PF03466">
    <property type="entry name" value="LysR_substrate"/>
    <property type="match status" value="1"/>
</dbReference>
<organism evidence="6 7">
    <name type="scientific">Dorea longicatena</name>
    <dbReference type="NCBI Taxonomy" id="88431"/>
    <lineage>
        <taxon>Bacteria</taxon>
        <taxon>Bacillati</taxon>
        <taxon>Bacillota</taxon>
        <taxon>Clostridia</taxon>
        <taxon>Lachnospirales</taxon>
        <taxon>Lachnospiraceae</taxon>
        <taxon>Dorea</taxon>
    </lineage>
</organism>
<dbReference type="Gene3D" id="1.10.10.10">
    <property type="entry name" value="Winged helix-like DNA-binding domain superfamily/Winged helix DNA-binding domain"/>
    <property type="match status" value="1"/>
</dbReference>
<dbReference type="InterPro" id="IPR036390">
    <property type="entry name" value="WH_DNA-bd_sf"/>
</dbReference>
<dbReference type="EMBL" id="CABHNM010000042">
    <property type="protein sequence ID" value="VUX11947.1"/>
    <property type="molecule type" value="Genomic_DNA"/>
</dbReference>
<dbReference type="InterPro" id="IPR000847">
    <property type="entry name" value="LysR_HTH_N"/>
</dbReference>
<keyword evidence="2" id="KW-0805">Transcription regulation</keyword>
<evidence type="ECO:0000256" key="3">
    <source>
        <dbReference type="ARBA" id="ARBA00023125"/>
    </source>
</evidence>
<dbReference type="PROSITE" id="PS50931">
    <property type="entry name" value="HTH_LYSR"/>
    <property type="match status" value="1"/>
</dbReference>
<dbReference type="Pfam" id="PF00126">
    <property type="entry name" value="HTH_1"/>
    <property type="match status" value="1"/>
</dbReference>
<dbReference type="Proteomes" id="UP000398619">
    <property type="component" value="Unassembled WGS sequence"/>
</dbReference>
<dbReference type="Gene3D" id="3.40.190.10">
    <property type="entry name" value="Periplasmic binding protein-like II"/>
    <property type="match status" value="2"/>
</dbReference>
<keyword evidence="4" id="KW-0804">Transcription</keyword>
<evidence type="ECO:0000313" key="7">
    <source>
        <dbReference type="Proteomes" id="UP000398619"/>
    </source>
</evidence>
<dbReference type="RefSeq" id="WP_144100900.1">
    <property type="nucleotide sequence ID" value="NZ_CABHNM010000042.1"/>
</dbReference>
<dbReference type="PANTHER" id="PTHR30126:SF40">
    <property type="entry name" value="HTH-TYPE TRANSCRIPTIONAL REGULATOR GLTR"/>
    <property type="match status" value="1"/>
</dbReference>
<accession>A0A564TXE2</accession>
<dbReference type="SUPFAM" id="SSF46785">
    <property type="entry name" value="Winged helix' DNA-binding domain"/>
    <property type="match status" value="1"/>
</dbReference>
<reference evidence="6 7" key="1">
    <citation type="submission" date="2019-07" db="EMBL/GenBank/DDBJ databases">
        <authorList>
            <person name="Hibberd C M."/>
            <person name="Gehrig L. J."/>
            <person name="Chang H.-W."/>
            <person name="Venkatesh S."/>
        </authorList>
    </citation>
    <scope>NUCLEOTIDE SEQUENCE [LARGE SCALE GENOMIC DNA]</scope>
    <source>
        <strain evidence="6">Dorea_longicatena_SSTS_Bg7063</strain>
    </source>
</reference>
<evidence type="ECO:0000313" key="6">
    <source>
        <dbReference type="EMBL" id="VUX11947.1"/>
    </source>
</evidence>
<sequence>MLDFRTDTFLAVCDTMNFTEAARRLHITQPAVSQHIRFFEKEYDVKLFSYCNKQLYLTQAGEILRKRLMTMKNDQLAIMNEIRNESHKMESLSIGVTMTIGEYAIVDKIADFLISHPEINLHIHYGNTTQLLTLLDEGRINLALVEGNYPKENYEHKNYSTEEYIAVCARDHTFKEKFPETMQELVKERLLVREPGSGTRNILEELLLARGMGIKDFLHYTEVENMHTIIGLLKRDCGISFMYKIAVADELKNGTLKEIRLSDFKMQHAFDFIWEKGSIYTEKYIGICEELLKKRVSYID</sequence>
<gene>
    <name evidence="6" type="primary">cysL_2</name>
    <name evidence="6" type="ORF">DLSSTS7063_01870</name>
</gene>
<dbReference type="GO" id="GO:0003700">
    <property type="term" value="F:DNA-binding transcription factor activity"/>
    <property type="evidence" value="ECO:0007669"/>
    <property type="project" value="InterPro"/>
</dbReference>
<evidence type="ECO:0000256" key="4">
    <source>
        <dbReference type="ARBA" id="ARBA00023163"/>
    </source>
</evidence>
<evidence type="ECO:0000256" key="2">
    <source>
        <dbReference type="ARBA" id="ARBA00023015"/>
    </source>
</evidence>
<dbReference type="AlphaFoldDB" id="A0A564TXE2"/>
<proteinExistence type="inferred from homology"/>
<protein>
    <submittedName>
        <fullName evidence="6">HTH-type transcriptional regulator CysL</fullName>
    </submittedName>
</protein>